<name>X1VQF6_9ZZZZ</name>
<gene>
    <name evidence="1" type="ORF">S12H4_49352</name>
</gene>
<dbReference type="EMBL" id="BARW01030950">
    <property type="protein sequence ID" value="GAJ11475.1"/>
    <property type="molecule type" value="Genomic_DNA"/>
</dbReference>
<comment type="caution">
    <text evidence="1">The sequence shown here is derived from an EMBL/GenBank/DDBJ whole genome shotgun (WGS) entry which is preliminary data.</text>
</comment>
<reference evidence="1" key="1">
    <citation type="journal article" date="2014" name="Front. Microbiol.">
        <title>High frequency of phylogenetically diverse reductive dehalogenase-homologous genes in deep subseafloor sedimentary metagenomes.</title>
        <authorList>
            <person name="Kawai M."/>
            <person name="Futagami T."/>
            <person name="Toyoda A."/>
            <person name="Takaki Y."/>
            <person name="Nishi S."/>
            <person name="Hori S."/>
            <person name="Arai W."/>
            <person name="Tsubouchi T."/>
            <person name="Morono Y."/>
            <person name="Uchiyama I."/>
            <person name="Ito T."/>
            <person name="Fujiyama A."/>
            <person name="Inagaki F."/>
            <person name="Takami H."/>
        </authorList>
    </citation>
    <scope>NUCLEOTIDE SEQUENCE</scope>
    <source>
        <strain evidence="1">Expedition CK06-06</strain>
    </source>
</reference>
<accession>X1VQF6</accession>
<sequence>MVLFAALDGLFIPSACPTREDVPMENPIIGIKESKFMLKAILDAVSSISP</sequence>
<dbReference type="AlphaFoldDB" id="X1VQF6"/>
<organism evidence="1">
    <name type="scientific">marine sediment metagenome</name>
    <dbReference type="NCBI Taxonomy" id="412755"/>
    <lineage>
        <taxon>unclassified sequences</taxon>
        <taxon>metagenomes</taxon>
        <taxon>ecological metagenomes</taxon>
    </lineage>
</organism>
<evidence type="ECO:0000313" key="1">
    <source>
        <dbReference type="EMBL" id="GAJ11475.1"/>
    </source>
</evidence>
<protein>
    <submittedName>
        <fullName evidence="1">Uncharacterized protein</fullName>
    </submittedName>
</protein>
<feature type="non-terminal residue" evidence="1">
    <location>
        <position position="50"/>
    </location>
</feature>
<proteinExistence type="predicted"/>